<keyword evidence="13 14" id="KW-0326">Glycosidase</keyword>
<accession>A0A4D6XZK9</accession>
<evidence type="ECO:0000256" key="12">
    <source>
        <dbReference type="ARBA" id="ARBA00023204"/>
    </source>
</evidence>
<organism evidence="16 17">
    <name type="scientific">Buchnera aphidicola</name>
    <name type="common">Acyrthosiphon lactucae</name>
    <dbReference type="NCBI Taxonomy" id="1241832"/>
    <lineage>
        <taxon>Bacteria</taxon>
        <taxon>Pseudomonadati</taxon>
        <taxon>Pseudomonadota</taxon>
        <taxon>Gammaproteobacteria</taxon>
        <taxon>Enterobacterales</taxon>
        <taxon>Erwiniaceae</taxon>
        <taxon>Buchnera</taxon>
    </lineage>
</organism>
<gene>
    <name evidence="16" type="ORF">D9V61_02800</name>
</gene>
<dbReference type="InterPro" id="IPR011257">
    <property type="entry name" value="DNA_glycosylase"/>
</dbReference>
<keyword evidence="6" id="KW-0004">4Fe-4S</keyword>
<evidence type="ECO:0000256" key="10">
    <source>
        <dbReference type="ARBA" id="ARBA00023004"/>
    </source>
</evidence>
<comment type="function">
    <text evidence="2">Adenine glycosylase active on G-A mispairs. MutY also corrects error-prone DNA synthesis past GO lesions which are due to the oxidatively damaged form of guanine: 7,8-dihydro-8-oxoguanine (8-oxo-dGTP).</text>
</comment>
<dbReference type="InterPro" id="IPR029119">
    <property type="entry name" value="MutY_C"/>
</dbReference>
<comment type="similarity">
    <text evidence="3 14">Belongs to the Nth/MutY family.</text>
</comment>
<dbReference type="InterPro" id="IPR005760">
    <property type="entry name" value="A/G_AdeGlyc_MutY"/>
</dbReference>
<dbReference type="InterPro" id="IPR023170">
    <property type="entry name" value="HhH_base_excis_C"/>
</dbReference>
<dbReference type="RefSeq" id="WP_158339707.1">
    <property type="nucleotide sequence ID" value="NZ_CP034891.1"/>
</dbReference>
<evidence type="ECO:0000313" key="17">
    <source>
        <dbReference type="Proteomes" id="UP000298660"/>
    </source>
</evidence>
<dbReference type="AlphaFoldDB" id="A0A4D6XZK9"/>
<evidence type="ECO:0000259" key="15">
    <source>
        <dbReference type="SMART" id="SM00478"/>
    </source>
</evidence>
<evidence type="ECO:0000256" key="4">
    <source>
        <dbReference type="ARBA" id="ARBA00012045"/>
    </source>
</evidence>
<comment type="cofactor">
    <cofactor evidence="14">
        <name>[4Fe-4S] cluster</name>
        <dbReference type="ChEBI" id="CHEBI:49883"/>
    </cofactor>
    <text evidence="14">Binds 1 [4Fe-4S] cluster.</text>
</comment>
<evidence type="ECO:0000256" key="8">
    <source>
        <dbReference type="ARBA" id="ARBA00022763"/>
    </source>
</evidence>
<dbReference type="EMBL" id="CP034891">
    <property type="protein sequence ID" value="QCI17925.1"/>
    <property type="molecule type" value="Genomic_DNA"/>
</dbReference>
<evidence type="ECO:0000256" key="14">
    <source>
        <dbReference type="RuleBase" id="RU365096"/>
    </source>
</evidence>
<evidence type="ECO:0000256" key="11">
    <source>
        <dbReference type="ARBA" id="ARBA00023014"/>
    </source>
</evidence>
<keyword evidence="7" id="KW-0479">Metal-binding</keyword>
<dbReference type="CDD" id="cd00056">
    <property type="entry name" value="ENDO3c"/>
    <property type="match status" value="1"/>
</dbReference>
<evidence type="ECO:0000256" key="3">
    <source>
        <dbReference type="ARBA" id="ARBA00008343"/>
    </source>
</evidence>
<evidence type="ECO:0000313" key="16">
    <source>
        <dbReference type="EMBL" id="QCI17925.1"/>
    </source>
</evidence>
<dbReference type="Gene3D" id="3.90.79.10">
    <property type="entry name" value="Nucleoside Triphosphate Pyrophosphohydrolase"/>
    <property type="match status" value="1"/>
</dbReference>
<keyword evidence="10 14" id="KW-0408">Iron</keyword>
<dbReference type="GO" id="GO:0000701">
    <property type="term" value="F:purine-specific mismatch base pair DNA N-glycosylase activity"/>
    <property type="evidence" value="ECO:0007669"/>
    <property type="project" value="UniProtKB-EC"/>
</dbReference>
<dbReference type="GO" id="GO:0035485">
    <property type="term" value="F:adenine/guanine mispair binding"/>
    <property type="evidence" value="ECO:0007669"/>
    <property type="project" value="TreeGrafter"/>
</dbReference>
<dbReference type="EC" id="3.2.2.31" evidence="4 14"/>
<dbReference type="Pfam" id="PF14815">
    <property type="entry name" value="NUDIX_4"/>
    <property type="match status" value="1"/>
</dbReference>
<dbReference type="Gene3D" id="1.10.1670.10">
    <property type="entry name" value="Helix-hairpin-Helix base-excision DNA repair enzymes (C-terminal)"/>
    <property type="match status" value="1"/>
</dbReference>
<keyword evidence="11" id="KW-0411">Iron-sulfur</keyword>
<evidence type="ECO:0000256" key="1">
    <source>
        <dbReference type="ARBA" id="ARBA00000843"/>
    </source>
</evidence>
<proteinExistence type="inferred from homology"/>
<dbReference type="Proteomes" id="UP000298660">
    <property type="component" value="Chromosome"/>
</dbReference>
<dbReference type="GO" id="GO:0006298">
    <property type="term" value="P:mismatch repair"/>
    <property type="evidence" value="ECO:0007669"/>
    <property type="project" value="TreeGrafter"/>
</dbReference>
<dbReference type="NCBIfam" id="NF008132">
    <property type="entry name" value="PRK10880.1"/>
    <property type="match status" value="1"/>
</dbReference>
<dbReference type="InterPro" id="IPR003265">
    <property type="entry name" value="HhH-GPD_domain"/>
</dbReference>
<dbReference type="GO" id="GO:0006284">
    <property type="term" value="P:base-excision repair"/>
    <property type="evidence" value="ECO:0007669"/>
    <property type="project" value="UniProtKB-UniRule"/>
</dbReference>
<dbReference type="SMART" id="SM00525">
    <property type="entry name" value="FES"/>
    <property type="match status" value="1"/>
</dbReference>
<dbReference type="GO" id="GO:0032357">
    <property type="term" value="F:oxidized purine DNA binding"/>
    <property type="evidence" value="ECO:0007669"/>
    <property type="project" value="TreeGrafter"/>
</dbReference>
<evidence type="ECO:0000256" key="7">
    <source>
        <dbReference type="ARBA" id="ARBA00022723"/>
    </source>
</evidence>
<dbReference type="NCBIfam" id="TIGR01084">
    <property type="entry name" value="mutY"/>
    <property type="match status" value="1"/>
</dbReference>
<dbReference type="PROSITE" id="PS01155">
    <property type="entry name" value="ENDONUCLEASE_III_2"/>
    <property type="match status" value="1"/>
</dbReference>
<keyword evidence="8 14" id="KW-0227">DNA damage</keyword>
<dbReference type="SUPFAM" id="SSF55811">
    <property type="entry name" value="Nudix"/>
    <property type="match status" value="1"/>
</dbReference>
<protein>
    <recommendedName>
        <fullName evidence="5 14">Adenine DNA glycosylase</fullName>
        <ecNumber evidence="4 14">3.2.2.31</ecNumber>
    </recommendedName>
</protein>
<dbReference type="Pfam" id="PF00730">
    <property type="entry name" value="HhH-GPD"/>
    <property type="match status" value="1"/>
</dbReference>
<dbReference type="GO" id="GO:0034039">
    <property type="term" value="F:8-oxo-7,8-dihydroguanine DNA N-glycosylase activity"/>
    <property type="evidence" value="ECO:0007669"/>
    <property type="project" value="TreeGrafter"/>
</dbReference>
<dbReference type="InterPro" id="IPR003651">
    <property type="entry name" value="Endonuclease3_FeS-loop_motif"/>
</dbReference>
<dbReference type="InterPro" id="IPR015797">
    <property type="entry name" value="NUDIX_hydrolase-like_dom_sf"/>
</dbReference>
<feature type="domain" description="HhH-GPD" evidence="15">
    <location>
        <begin position="39"/>
        <end position="190"/>
    </location>
</feature>
<dbReference type="SMART" id="SM00478">
    <property type="entry name" value="ENDO3c"/>
    <property type="match status" value="1"/>
</dbReference>
<reference evidence="16 17" key="1">
    <citation type="submission" date="2018-12" db="EMBL/GenBank/DDBJ databases">
        <authorList>
            <person name="Chong R.A."/>
        </authorList>
    </citation>
    <scope>NUCLEOTIDE SEQUENCE [LARGE SCALE GENOMIC DNA]</scope>
    <source>
        <strain evidence="16 17">Ala</strain>
    </source>
</reference>
<dbReference type="GO" id="GO:0051539">
    <property type="term" value="F:4 iron, 4 sulfur cluster binding"/>
    <property type="evidence" value="ECO:0007669"/>
    <property type="project" value="UniProtKB-UniRule"/>
</dbReference>
<dbReference type="OrthoDB" id="9802365at2"/>
<dbReference type="InterPro" id="IPR004036">
    <property type="entry name" value="Endonuclease-III-like_CS2"/>
</dbReference>
<comment type="catalytic activity">
    <reaction evidence="1 14">
        <text>Hydrolyzes free adenine bases from 7,8-dihydro-8-oxoguanine:adenine mismatched double-stranded DNA, leaving an apurinic site.</text>
        <dbReference type="EC" id="3.2.2.31"/>
    </reaction>
</comment>
<name>A0A4D6XZK9_9GAMM</name>
<dbReference type="InterPro" id="IPR004035">
    <property type="entry name" value="Endouclease-III_FeS-bd_BS"/>
</dbReference>
<dbReference type="GO" id="GO:0046872">
    <property type="term" value="F:metal ion binding"/>
    <property type="evidence" value="ECO:0007669"/>
    <property type="project" value="UniProtKB-UniRule"/>
</dbReference>
<keyword evidence="9" id="KW-0378">Hydrolase</keyword>
<evidence type="ECO:0000256" key="6">
    <source>
        <dbReference type="ARBA" id="ARBA00022485"/>
    </source>
</evidence>
<dbReference type="CDD" id="cd03431">
    <property type="entry name" value="NUDIX_DNA_Glycosylase_C-MutY"/>
    <property type="match status" value="1"/>
</dbReference>
<evidence type="ECO:0000256" key="13">
    <source>
        <dbReference type="ARBA" id="ARBA00023295"/>
    </source>
</evidence>
<evidence type="ECO:0000256" key="5">
    <source>
        <dbReference type="ARBA" id="ARBA00022023"/>
    </source>
</evidence>
<reference evidence="16 17" key="2">
    <citation type="submission" date="2019-05" db="EMBL/GenBank/DDBJ databases">
        <title>Genome evolution of the obligate endosymbiont Buchnera aphidicola.</title>
        <authorList>
            <person name="Moran N.A."/>
        </authorList>
    </citation>
    <scope>NUCLEOTIDE SEQUENCE [LARGE SCALE GENOMIC DNA]</scope>
    <source>
        <strain evidence="16 17">Ala</strain>
    </source>
</reference>
<sequence length="350" mass="41812">MTKYIFSQLILNWYHKNGRKNLPWQKNKTLYTVWISEIMLQQTTVNFVIPYFKKFILNFPNIKSLYNSKLDDILYLWSGLGYYNRAHNIYKSAHIINKKYKGIFPNQFLDVIQLPGIGRSTAGAILSLSLNFNYPILDGNVKRILIRYYGIIGFLKDKKVEKKLWNIIESITPIHNTGKFNQGMMDIGSSICTSIKPKCKICPLNQECIAQIEKKWEKYPLKNIKKIYPEKISWFIVIKYKNNFWLRKNTEEDIWKNLFYFPKFNNKEIALNWLKEKKIHINTCENMISFFHKFSHFVLHIHPILITLPYISKFFKENNTNIWYNLKKPKNIGIPRPVEKILEHFKKDIL</sequence>
<dbReference type="SUPFAM" id="SSF48150">
    <property type="entry name" value="DNA-glycosylase"/>
    <property type="match status" value="1"/>
</dbReference>
<dbReference type="PANTHER" id="PTHR42944">
    <property type="entry name" value="ADENINE DNA GLYCOSYLASE"/>
    <property type="match status" value="1"/>
</dbReference>
<evidence type="ECO:0000256" key="2">
    <source>
        <dbReference type="ARBA" id="ARBA00002933"/>
    </source>
</evidence>
<keyword evidence="12" id="KW-0234">DNA repair</keyword>
<dbReference type="Gene3D" id="1.10.340.30">
    <property type="entry name" value="Hypothetical protein, domain 2"/>
    <property type="match status" value="1"/>
</dbReference>
<dbReference type="PROSITE" id="PS00764">
    <property type="entry name" value="ENDONUCLEASE_III_1"/>
    <property type="match status" value="1"/>
</dbReference>
<dbReference type="InterPro" id="IPR044298">
    <property type="entry name" value="MIG/MutY"/>
</dbReference>
<dbReference type="PANTHER" id="PTHR42944:SF1">
    <property type="entry name" value="ADENINE DNA GLYCOSYLASE"/>
    <property type="match status" value="1"/>
</dbReference>
<evidence type="ECO:0000256" key="9">
    <source>
        <dbReference type="ARBA" id="ARBA00022801"/>
    </source>
</evidence>